<dbReference type="EMBL" id="CP003597">
    <property type="protein sequence ID" value="AFY90360.1"/>
    <property type="molecule type" value="Genomic_DNA"/>
</dbReference>
<reference evidence="4 5" key="1">
    <citation type="submission" date="2012-06" db="EMBL/GenBank/DDBJ databases">
        <title>Finished chromosome of genome of Chroococcidiopsis thermalis PCC 7203.</title>
        <authorList>
            <consortium name="US DOE Joint Genome Institute"/>
            <person name="Gugger M."/>
            <person name="Coursin T."/>
            <person name="Rippka R."/>
            <person name="Tandeau De Marsac N."/>
            <person name="Huntemann M."/>
            <person name="Wei C.-L."/>
            <person name="Han J."/>
            <person name="Detter J.C."/>
            <person name="Han C."/>
            <person name="Tapia R."/>
            <person name="Davenport K."/>
            <person name="Daligault H."/>
            <person name="Erkkila T."/>
            <person name="Gu W."/>
            <person name="Munk A.C.C."/>
            <person name="Teshima H."/>
            <person name="Xu Y."/>
            <person name="Chain P."/>
            <person name="Chen A."/>
            <person name="Krypides N."/>
            <person name="Mavromatis K."/>
            <person name="Markowitz V."/>
            <person name="Szeto E."/>
            <person name="Ivanova N."/>
            <person name="Mikhailova N."/>
            <person name="Ovchinnikova G."/>
            <person name="Pagani I."/>
            <person name="Pati A."/>
            <person name="Goodwin L."/>
            <person name="Peters L."/>
            <person name="Pitluck S."/>
            <person name="Woyke T."/>
            <person name="Kerfeld C."/>
        </authorList>
    </citation>
    <scope>NUCLEOTIDE SEQUENCE [LARGE SCALE GENOMIC DNA]</scope>
    <source>
        <strain evidence="4 5">PCC 7203</strain>
    </source>
</reference>
<dbReference type="STRING" id="251229.Chro_4983"/>
<dbReference type="KEGG" id="cthe:Chro_4983"/>
<dbReference type="OrthoDB" id="9798772at2"/>
<comment type="subcellular location">
    <subcellularLocation>
        <location evidence="3">Cytoplasm</location>
    </subcellularLocation>
</comment>
<organism evidence="4 5">
    <name type="scientific">Chroococcidiopsis thermalis (strain PCC 7203)</name>
    <dbReference type="NCBI Taxonomy" id="251229"/>
    <lineage>
        <taxon>Bacteria</taxon>
        <taxon>Bacillati</taxon>
        <taxon>Cyanobacteriota</taxon>
        <taxon>Cyanophyceae</taxon>
        <taxon>Chroococcidiopsidales</taxon>
        <taxon>Chroococcidiopsidaceae</taxon>
        <taxon>Chroococcidiopsis</taxon>
    </lineage>
</organism>
<comment type="similarity">
    <text evidence="3">Belongs to the UreF family.</text>
</comment>
<evidence type="ECO:0000256" key="1">
    <source>
        <dbReference type="ARBA" id="ARBA00022988"/>
    </source>
</evidence>
<dbReference type="RefSeq" id="WP_015156898.1">
    <property type="nucleotide sequence ID" value="NC_019695.1"/>
</dbReference>
<evidence type="ECO:0000313" key="5">
    <source>
        <dbReference type="Proteomes" id="UP000010384"/>
    </source>
</evidence>
<dbReference type="PATRIC" id="fig|251229.3.peg.5816"/>
<gene>
    <name evidence="3" type="primary">ureF</name>
    <name evidence="4" type="ORF">Chro_4983</name>
</gene>
<keyword evidence="2 3" id="KW-0143">Chaperone</keyword>
<name>K9U6C0_CHRTP</name>
<keyword evidence="1 3" id="KW-0996">Nickel insertion</keyword>
<dbReference type="PANTHER" id="PTHR33620">
    <property type="entry name" value="UREASE ACCESSORY PROTEIN F"/>
    <property type="match status" value="1"/>
</dbReference>
<dbReference type="InterPro" id="IPR002639">
    <property type="entry name" value="UreF"/>
</dbReference>
<dbReference type="PIRSF" id="PIRSF009467">
    <property type="entry name" value="Ureas_acces_UreF"/>
    <property type="match status" value="1"/>
</dbReference>
<dbReference type="InterPro" id="IPR038277">
    <property type="entry name" value="UreF_sf"/>
</dbReference>
<accession>K9U6C0</accession>
<dbReference type="eggNOG" id="COG0830">
    <property type="taxonomic scope" value="Bacteria"/>
</dbReference>
<keyword evidence="3" id="KW-0963">Cytoplasm</keyword>
<dbReference type="HAMAP" id="MF_01385">
    <property type="entry name" value="UreF"/>
    <property type="match status" value="1"/>
</dbReference>
<dbReference type="InParanoid" id="K9U6C0"/>
<evidence type="ECO:0000313" key="4">
    <source>
        <dbReference type="EMBL" id="AFY90360.1"/>
    </source>
</evidence>
<sequence>MDTIRNSECGIWNSELALLSLLQLASPALPVGAYSYSEGIETLVEWGAIADAQSLQHWLERELHFGAIRIEAAMTIRAYNAVLASNLTNLNYWNSWLSAARETEELRNSSWQMGRSLVRLLLELQPQLESIFNAVGHSVNYAIAFGVAAHCWQISPETAVLGYLHSWATNLVTAGIKLIPLGQTAGQQILINLQAHIVDAAARISVLTDDELSSCSWGLSLASMAHETQYTRLFRS</sequence>
<dbReference type="Gene3D" id="1.10.4190.10">
    <property type="entry name" value="Urease accessory protein UreF"/>
    <property type="match status" value="1"/>
</dbReference>
<comment type="function">
    <text evidence="3">Required for maturation of urease via the functional incorporation of the urease nickel metallocenter.</text>
</comment>
<evidence type="ECO:0000256" key="2">
    <source>
        <dbReference type="ARBA" id="ARBA00023186"/>
    </source>
</evidence>
<keyword evidence="5" id="KW-1185">Reference proteome</keyword>
<dbReference type="Pfam" id="PF01730">
    <property type="entry name" value="UreF"/>
    <property type="match status" value="1"/>
</dbReference>
<dbReference type="GO" id="GO:0005737">
    <property type="term" value="C:cytoplasm"/>
    <property type="evidence" value="ECO:0007669"/>
    <property type="project" value="UniProtKB-SubCell"/>
</dbReference>
<dbReference type="GO" id="GO:0016151">
    <property type="term" value="F:nickel cation binding"/>
    <property type="evidence" value="ECO:0007669"/>
    <property type="project" value="UniProtKB-UniRule"/>
</dbReference>
<dbReference type="PANTHER" id="PTHR33620:SF1">
    <property type="entry name" value="UREASE ACCESSORY PROTEIN F"/>
    <property type="match status" value="1"/>
</dbReference>
<dbReference type="AlphaFoldDB" id="K9U6C0"/>
<comment type="subunit">
    <text evidence="3">UreD, UreF and UreG form a complex that acts as a GTP-hydrolysis-dependent molecular chaperone, activating the urease apoprotein by helping to assemble the nickel containing metallocenter of UreC. The UreE protein probably delivers the nickel.</text>
</comment>
<dbReference type="Proteomes" id="UP000010384">
    <property type="component" value="Chromosome"/>
</dbReference>
<proteinExistence type="inferred from homology"/>
<protein>
    <recommendedName>
        <fullName evidence="3">Urease accessory protein UreF</fullName>
    </recommendedName>
</protein>
<dbReference type="HOGENOM" id="CLU_049215_2_1_3"/>
<evidence type="ECO:0000256" key="3">
    <source>
        <dbReference type="HAMAP-Rule" id="MF_01385"/>
    </source>
</evidence>